<organism evidence="1 2">
    <name type="scientific">Frankia canadensis</name>
    <dbReference type="NCBI Taxonomy" id="1836972"/>
    <lineage>
        <taxon>Bacteria</taxon>
        <taxon>Bacillati</taxon>
        <taxon>Actinomycetota</taxon>
        <taxon>Actinomycetes</taxon>
        <taxon>Frankiales</taxon>
        <taxon>Frankiaceae</taxon>
        <taxon>Frankia</taxon>
    </lineage>
</organism>
<dbReference type="InterPro" id="IPR023817">
    <property type="entry name" value="Frankia_40_dom"/>
</dbReference>
<gene>
    <name evidence="1" type="ORF">FRACA_200002</name>
</gene>
<dbReference type="EMBL" id="FZMO01000113">
    <property type="protein sequence ID" value="SNQ47764.1"/>
    <property type="molecule type" value="Genomic_DNA"/>
</dbReference>
<sequence>MNYDPIPDPIGGPLLSSQPVRVATIVHAPVVDHGLTVDPDATVAQVSAALATLPVDALFTEHFGDVEVTLVFREPLPKS</sequence>
<proteinExistence type="predicted"/>
<protein>
    <submittedName>
        <fullName evidence="1">Uncharacterized protein</fullName>
    </submittedName>
</protein>
<dbReference type="AlphaFoldDB" id="A0A2I2KQ27"/>
<reference evidence="1 2" key="1">
    <citation type="submission" date="2017-06" db="EMBL/GenBank/DDBJ databases">
        <authorList>
            <person name="Kim H.J."/>
            <person name="Triplett B.A."/>
        </authorList>
    </citation>
    <scope>NUCLEOTIDE SEQUENCE [LARGE SCALE GENOMIC DNA]</scope>
    <source>
        <strain evidence="1">FRACA_ARgP5</strain>
    </source>
</reference>
<dbReference type="NCBIfam" id="TIGR03917">
    <property type="entry name" value="Frankia_40_dom"/>
    <property type="match status" value="1"/>
</dbReference>
<dbReference type="OrthoDB" id="3217416at2"/>
<evidence type="ECO:0000313" key="2">
    <source>
        <dbReference type="Proteomes" id="UP000234331"/>
    </source>
</evidence>
<dbReference type="Proteomes" id="UP000234331">
    <property type="component" value="Unassembled WGS sequence"/>
</dbReference>
<evidence type="ECO:0000313" key="1">
    <source>
        <dbReference type="EMBL" id="SNQ47764.1"/>
    </source>
</evidence>
<keyword evidence="2" id="KW-1185">Reference proteome</keyword>
<accession>A0A2I2KQ27</accession>
<name>A0A2I2KQ27_9ACTN</name>